<feature type="region of interest" description="Disordered" evidence="1">
    <location>
        <begin position="309"/>
        <end position="329"/>
    </location>
</feature>
<organism evidence="2 3">
    <name type="scientific">Roridomyces roridus</name>
    <dbReference type="NCBI Taxonomy" id="1738132"/>
    <lineage>
        <taxon>Eukaryota</taxon>
        <taxon>Fungi</taxon>
        <taxon>Dikarya</taxon>
        <taxon>Basidiomycota</taxon>
        <taxon>Agaricomycotina</taxon>
        <taxon>Agaricomycetes</taxon>
        <taxon>Agaricomycetidae</taxon>
        <taxon>Agaricales</taxon>
        <taxon>Marasmiineae</taxon>
        <taxon>Mycenaceae</taxon>
        <taxon>Roridomyces</taxon>
    </lineage>
</organism>
<dbReference type="AlphaFoldDB" id="A0AAD7F8K3"/>
<proteinExistence type="predicted"/>
<keyword evidence="3" id="KW-1185">Reference proteome</keyword>
<dbReference type="EMBL" id="JARKIF010000042">
    <property type="protein sequence ID" value="KAJ7608968.1"/>
    <property type="molecule type" value="Genomic_DNA"/>
</dbReference>
<reference evidence="2" key="1">
    <citation type="submission" date="2023-03" db="EMBL/GenBank/DDBJ databases">
        <title>Massive genome expansion in bonnet fungi (Mycena s.s.) driven by repeated elements and novel gene families across ecological guilds.</title>
        <authorList>
            <consortium name="Lawrence Berkeley National Laboratory"/>
            <person name="Harder C.B."/>
            <person name="Miyauchi S."/>
            <person name="Viragh M."/>
            <person name="Kuo A."/>
            <person name="Thoen E."/>
            <person name="Andreopoulos B."/>
            <person name="Lu D."/>
            <person name="Skrede I."/>
            <person name="Drula E."/>
            <person name="Henrissat B."/>
            <person name="Morin E."/>
            <person name="Kohler A."/>
            <person name="Barry K."/>
            <person name="LaButti K."/>
            <person name="Morin E."/>
            <person name="Salamov A."/>
            <person name="Lipzen A."/>
            <person name="Mereny Z."/>
            <person name="Hegedus B."/>
            <person name="Baldrian P."/>
            <person name="Stursova M."/>
            <person name="Weitz H."/>
            <person name="Taylor A."/>
            <person name="Grigoriev I.V."/>
            <person name="Nagy L.G."/>
            <person name="Martin F."/>
            <person name="Kauserud H."/>
        </authorList>
    </citation>
    <scope>NUCLEOTIDE SEQUENCE</scope>
    <source>
        <strain evidence="2">9284</strain>
    </source>
</reference>
<dbReference type="Proteomes" id="UP001221142">
    <property type="component" value="Unassembled WGS sequence"/>
</dbReference>
<protein>
    <submittedName>
        <fullName evidence="2">Uncharacterized protein</fullName>
    </submittedName>
</protein>
<feature type="compositionally biased region" description="Basic residues" evidence="1">
    <location>
        <begin position="315"/>
        <end position="329"/>
    </location>
</feature>
<evidence type="ECO:0000313" key="2">
    <source>
        <dbReference type="EMBL" id="KAJ7608968.1"/>
    </source>
</evidence>
<comment type="caution">
    <text evidence="2">The sequence shown here is derived from an EMBL/GenBank/DDBJ whole genome shotgun (WGS) entry which is preliminary data.</text>
</comment>
<accession>A0AAD7F8K3</accession>
<name>A0AAD7F8K3_9AGAR</name>
<sequence>MSVNKRYCTAFGIHPVPAGTTLAEFQAKCEALVQSFLVLPAAQANFLKFDMVLIFLVRPHRQRRLTRRSSPKMITSRGICRSWGFPQRSRSSASDATMRPNPTGPLLQCLQDPDIINAMALGKSWGFHEGASIFSCDSVKQLDSGVPADTNVLLAIARLPQIQAATTVFSQDFESTLTKVLNMKKPIMNVTTLIGTLDAEKDLIAAGCPASQPIIVVVAECQTLNAISEISNDTNVKTVVATALKGFASQITANVFSAEVKNFLRVGSPQESRRFIEYCKSLAPRLHPTFNAAFNYPVWAIHQFSVKSGPVGQCSRKRTRAGSKKGVAH</sequence>
<gene>
    <name evidence="2" type="ORF">FB45DRAFT_1127665</name>
</gene>
<evidence type="ECO:0000256" key="1">
    <source>
        <dbReference type="SAM" id="MobiDB-lite"/>
    </source>
</evidence>
<evidence type="ECO:0000313" key="3">
    <source>
        <dbReference type="Proteomes" id="UP001221142"/>
    </source>
</evidence>